<dbReference type="RefSeq" id="WP_354599977.1">
    <property type="nucleotide sequence ID" value="NZ_JBEWZI010000003.1"/>
</dbReference>
<protein>
    <submittedName>
        <fullName evidence="2">DUF2628 domain-containing protein</fullName>
    </submittedName>
</protein>
<feature type="transmembrane region" description="Helical" evidence="1">
    <location>
        <begin position="63"/>
        <end position="81"/>
    </location>
</feature>
<proteinExistence type="predicted"/>
<feature type="transmembrane region" description="Helical" evidence="1">
    <location>
        <begin position="88"/>
        <end position="106"/>
    </location>
</feature>
<feature type="transmembrane region" description="Helical" evidence="1">
    <location>
        <begin position="164"/>
        <end position="185"/>
    </location>
</feature>
<evidence type="ECO:0000313" key="2">
    <source>
        <dbReference type="EMBL" id="MET7013518.1"/>
    </source>
</evidence>
<evidence type="ECO:0000313" key="3">
    <source>
        <dbReference type="Proteomes" id="UP001549691"/>
    </source>
</evidence>
<feature type="transmembrane region" description="Helical" evidence="1">
    <location>
        <begin position="112"/>
        <end position="132"/>
    </location>
</feature>
<keyword evidence="1" id="KW-0812">Transmembrane</keyword>
<sequence>MFRPNHFPQAIMDNTNPYLPPQADLIGESTQAEAIAEDVAVATFIGKKYDYYRHKWSGSEHKGSIISFNGGAFLFGFLWMAYRKMYKFCGIFIAVVVAETLLELALDLPSSLSSAISIAMTVCFGMFGNHLYKLHVEQKIREITAEGTPTLINAELARQGGTSFGAAIGFLVVLIIILGGLGFLMGGAEL</sequence>
<organism evidence="2 3">
    <name type="scientific">Uliginosibacterium flavum</name>
    <dbReference type="NCBI Taxonomy" id="1396831"/>
    <lineage>
        <taxon>Bacteria</taxon>
        <taxon>Pseudomonadati</taxon>
        <taxon>Pseudomonadota</taxon>
        <taxon>Betaproteobacteria</taxon>
        <taxon>Rhodocyclales</taxon>
        <taxon>Zoogloeaceae</taxon>
        <taxon>Uliginosibacterium</taxon>
    </lineage>
</organism>
<reference evidence="2 3" key="1">
    <citation type="submission" date="2024-07" db="EMBL/GenBank/DDBJ databases">
        <title>Uliginosibacterium flavum JJ3220;KACC:17644.</title>
        <authorList>
            <person name="Kim M.K."/>
        </authorList>
    </citation>
    <scope>NUCLEOTIDE SEQUENCE [LARGE SCALE GENOMIC DNA]</scope>
    <source>
        <strain evidence="2 3">KACC:17644</strain>
    </source>
</reference>
<name>A0ABV2TJ02_9RHOO</name>
<keyword evidence="1" id="KW-1133">Transmembrane helix</keyword>
<accession>A0ABV2TJ02</accession>
<comment type="caution">
    <text evidence="2">The sequence shown here is derived from an EMBL/GenBank/DDBJ whole genome shotgun (WGS) entry which is preliminary data.</text>
</comment>
<keyword evidence="3" id="KW-1185">Reference proteome</keyword>
<evidence type="ECO:0000256" key="1">
    <source>
        <dbReference type="SAM" id="Phobius"/>
    </source>
</evidence>
<dbReference type="InterPro" id="IPR024399">
    <property type="entry name" value="DUF2628"/>
</dbReference>
<dbReference type="Proteomes" id="UP001549691">
    <property type="component" value="Unassembled WGS sequence"/>
</dbReference>
<gene>
    <name evidence="2" type="ORF">ABXR19_04905</name>
</gene>
<dbReference type="Pfam" id="PF10947">
    <property type="entry name" value="DUF2628"/>
    <property type="match status" value="1"/>
</dbReference>
<keyword evidence="1" id="KW-0472">Membrane</keyword>
<dbReference type="EMBL" id="JBEWZI010000003">
    <property type="protein sequence ID" value="MET7013518.1"/>
    <property type="molecule type" value="Genomic_DNA"/>
</dbReference>